<proteinExistence type="predicted"/>
<dbReference type="Pfam" id="PF14346">
    <property type="entry name" value="DUF4398"/>
    <property type="match status" value="1"/>
</dbReference>
<evidence type="ECO:0000256" key="6">
    <source>
        <dbReference type="SAM" id="SignalP"/>
    </source>
</evidence>
<dbReference type="CDD" id="cd07185">
    <property type="entry name" value="OmpA_C-like"/>
    <property type="match status" value="1"/>
</dbReference>
<dbReference type="STRING" id="400668.Mmwyl1_1973"/>
<organism evidence="8">
    <name type="scientific">Marinomonas sp. (strain MWYL1)</name>
    <dbReference type="NCBI Taxonomy" id="400668"/>
    <lineage>
        <taxon>Bacteria</taxon>
        <taxon>Pseudomonadati</taxon>
        <taxon>Pseudomonadota</taxon>
        <taxon>Gammaproteobacteria</taxon>
        <taxon>Oceanospirillales</taxon>
        <taxon>Oceanospirillaceae</taxon>
        <taxon>Marinomonas</taxon>
    </lineage>
</organism>
<dbReference type="OrthoDB" id="9782229at2"/>
<dbReference type="InterPro" id="IPR006665">
    <property type="entry name" value="OmpA-like"/>
</dbReference>
<evidence type="ECO:0000259" key="7">
    <source>
        <dbReference type="PROSITE" id="PS51123"/>
    </source>
</evidence>
<feature type="domain" description="OmpA-like" evidence="7">
    <location>
        <begin position="166"/>
        <end position="283"/>
    </location>
</feature>
<gene>
    <name evidence="8" type="ordered locus">Mmwyl1_1973</name>
</gene>
<dbReference type="HOGENOM" id="CLU_016890_14_2_6"/>
<dbReference type="Gene3D" id="3.30.1330.60">
    <property type="entry name" value="OmpA-like domain"/>
    <property type="match status" value="1"/>
</dbReference>
<dbReference type="EMBL" id="CP000749">
    <property type="protein sequence ID" value="ABR70897.1"/>
    <property type="molecule type" value="Genomic_DNA"/>
</dbReference>
<feature type="signal peptide" evidence="6">
    <location>
        <begin position="1"/>
        <end position="21"/>
    </location>
</feature>
<dbReference type="PANTHER" id="PTHR30329:SF21">
    <property type="entry name" value="LIPOPROTEIN YIAD-RELATED"/>
    <property type="match status" value="1"/>
</dbReference>
<dbReference type="SUPFAM" id="SSF103088">
    <property type="entry name" value="OmpA-like"/>
    <property type="match status" value="1"/>
</dbReference>
<evidence type="ECO:0000256" key="2">
    <source>
        <dbReference type="ARBA" id="ARBA00023136"/>
    </source>
</evidence>
<keyword evidence="2 4" id="KW-0472">Membrane</keyword>
<keyword evidence="3" id="KW-0998">Cell outer membrane</keyword>
<dbReference type="Pfam" id="PF00691">
    <property type="entry name" value="OmpA"/>
    <property type="match status" value="1"/>
</dbReference>
<dbReference type="InterPro" id="IPR006664">
    <property type="entry name" value="OMP_bac"/>
</dbReference>
<protein>
    <submittedName>
        <fullName evidence="8">OmpA/MotB domain protein</fullName>
    </submittedName>
</protein>
<comment type="subcellular location">
    <subcellularLocation>
        <location evidence="1">Cell outer membrane</location>
    </subcellularLocation>
</comment>
<dbReference type="PROSITE" id="PS51123">
    <property type="entry name" value="OMPA_2"/>
    <property type="match status" value="1"/>
</dbReference>
<sequence>MSVLNIRFYQVAGMASLLALAGCAGPATQPEGMNNVRAKLMDLQGDSQLIQLAPLEFNEAEQAVKTAEEPRTDEMLGRHLMFVAYSKVEIAENRAKSRMLVLERKQLSQQRNEATLAARNRELGVARNDAMQSKADAEKLRMEANAERNRSQEFQRQLGMLNAKATNRGMIMTLGDLSFATGKAKLQPSVLIDLDKLVVFLNKYADRSIVIEGNTDSVGSEALNLRLSQHRASAVRDYLVGKGINSARLTVVANGEGNPLDTNDSKLGRQHNRRVDIVISNTEMSRPTAILNGLTINSVEFPADILKENKE</sequence>
<dbReference type="InterPro" id="IPR036737">
    <property type="entry name" value="OmpA-like_sf"/>
</dbReference>
<evidence type="ECO:0000256" key="3">
    <source>
        <dbReference type="ARBA" id="ARBA00023237"/>
    </source>
</evidence>
<dbReference type="InterPro" id="IPR050330">
    <property type="entry name" value="Bact_OuterMem_StrucFunc"/>
</dbReference>
<dbReference type="PRINTS" id="PR01021">
    <property type="entry name" value="OMPADOMAIN"/>
</dbReference>
<dbReference type="KEGG" id="mmw:Mmwyl1_1973"/>
<keyword evidence="5" id="KW-0175">Coiled coil</keyword>
<name>A6VWR8_MARMS</name>
<feature type="coiled-coil region" evidence="5">
    <location>
        <begin position="127"/>
        <end position="157"/>
    </location>
</feature>
<evidence type="ECO:0000256" key="5">
    <source>
        <dbReference type="SAM" id="Coils"/>
    </source>
</evidence>
<feature type="chain" id="PRO_5002704393" evidence="6">
    <location>
        <begin position="22"/>
        <end position="311"/>
    </location>
</feature>
<dbReference type="eggNOG" id="COG2885">
    <property type="taxonomic scope" value="Bacteria"/>
</dbReference>
<dbReference type="AlphaFoldDB" id="A6VWR8"/>
<reference evidence="8" key="1">
    <citation type="submission" date="2007-06" db="EMBL/GenBank/DDBJ databases">
        <title>Complete sequence of Marinomonas sp. MWYL1.</title>
        <authorList>
            <consortium name="US DOE Joint Genome Institute"/>
            <person name="Copeland A."/>
            <person name="Lucas S."/>
            <person name="Lapidus A."/>
            <person name="Barry K."/>
            <person name="Glavina del Rio T."/>
            <person name="Dalin E."/>
            <person name="Tice H."/>
            <person name="Pitluck S."/>
            <person name="Kiss H."/>
            <person name="Brettin T."/>
            <person name="Bruce D."/>
            <person name="Detter J.C."/>
            <person name="Han C."/>
            <person name="Schmutz J."/>
            <person name="Larimer F."/>
            <person name="Land M."/>
            <person name="Hauser L."/>
            <person name="Kyrpides N."/>
            <person name="Kim E."/>
            <person name="Johnston A.W.B."/>
            <person name="Todd J.D."/>
            <person name="Rogers R."/>
            <person name="Wexler M."/>
            <person name="Bond P.L."/>
            <person name="Li Y."/>
            <person name="Richardson P."/>
        </authorList>
    </citation>
    <scope>NUCLEOTIDE SEQUENCE [LARGE SCALE GENOMIC DNA]</scope>
    <source>
        <strain evidence="8">MWYL1</strain>
    </source>
</reference>
<keyword evidence="6" id="KW-0732">Signal</keyword>
<dbReference type="PANTHER" id="PTHR30329">
    <property type="entry name" value="STATOR ELEMENT OF FLAGELLAR MOTOR COMPLEX"/>
    <property type="match status" value="1"/>
</dbReference>
<evidence type="ECO:0000313" key="8">
    <source>
        <dbReference type="EMBL" id="ABR70897.1"/>
    </source>
</evidence>
<dbReference type="PROSITE" id="PS51257">
    <property type="entry name" value="PROKAR_LIPOPROTEIN"/>
    <property type="match status" value="1"/>
</dbReference>
<dbReference type="GO" id="GO:0009279">
    <property type="term" value="C:cell outer membrane"/>
    <property type="evidence" value="ECO:0007669"/>
    <property type="project" value="UniProtKB-SubCell"/>
</dbReference>
<evidence type="ECO:0000256" key="1">
    <source>
        <dbReference type="ARBA" id="ARBA00004442"/>
    </source>
</evidence>
<accession>A6VWR8</accession>
<evidence type="ECO:0000256" key="4">
    <source>
        <dbReference type="PROSITE-ProRule" id="PRU00473"/>
    </source>
</evidence>
<dbReference type="InterPro" id="IPR025511">
    <property type="entry name" value="DUF4398"/>
</dbReference>